<organism evidence="1 2">
    <name type="scientific">Blattamonas nauphoetae</name>
    <dbReference type="NCBI Taxonomy" id="2049346"/>
    <lineage>
        <taxon>Eukaryota</taxon>
        <taxon>Metamonada</taxon>
        <taxon>Preaxostyla</taxon>
        <taxon>Oxymonadida</taxon>
        <taxon>Blattamonas</taxon>
    </lineage>
</organism>
<reference evidence="1 2" key="1">
    <citation type="journal article" date="2022" name="bioRxiv">
        <title>Genomics of Preaxostyla Flagellates Illuminates Evolutionary Transitions and the Path Towards Mitochondrial Loss.</title>
        <authorList>
            <person name="Novak L.V.F."/>
            <person name="Treitli S.C."/>
            <person name="Pyrih J."/>
            <person name="Halakuc P."/>
            <person name="Pipaliya S.V."/>
            <person name="Vacek V."/>
            <person name="Brzon O."/>
            <person name="Soukal P."/>
            <person name="Eme L."/>
            <person name="Dacks J.B."/>
            <person name="Karnkowska A."/>
            <person name="Elias M."/>
            <person name="Hampl V."/>
        </authorList>
    </citation>
    <scope>NUCLEOTIDE SEQUENCE [LARGE SCALE GENOMIC DNA]</scope>
    <source>
        <strain evidence="1">NAU3</strain>
        <tissue evidence="1">Gut</tissue>
    </source>
</reference>
<dbReference type="EMBL" id="JARBJD010000010">
    <property type="protein sequence ID" value="KAK2962506.1"/>
    <property type="molecule type" value="Genomic_DNA"/>
</dbReference>
<name>A0ABQ9YFG7_9EUKA</name>
<evidence type="ECO:0000313" key="1">
    <source>
        <dbReference type="EMBL" id="KAK2962506.1"/>
    </source>
</evidence>
<sequence length="165" mass="17903">MGRGEDGSCLLQLTHHCPQIEEKARREVIVGDSCDPFPLSKHCLHFRTLKTLLLHSSRIFCAGDERNVKWGNVKAQSGKCWVAIFVFCVAHSDCWGTAGLDRGDNEMVDRTHAGTAGGTAGKGGGRARGGVWREGCGVVVCRAESAARWHSGRGSNPTDQKKRKS</sequence>
<comment type="caution">
    <text evidence="1">The sequence shown here is derived from an EMBL/GenBank/DDBJ whole genome shotgun (WGS) entry which is preliminary data.</text>
</comment>
<evidence type="ECO:0000313" key="2">
    <source>
        <dbReference type="Proteomes" id="UP001281761"/>
    </source>
</evidence>
<protein>
    <submittedName>
        <fullName evidence="1">Uncharacterized protein</fullName>
    </submittedName>
</protein>
<keyword evidence="2" id="KW-1185">Reference proteome</keyword>
<dbReference type="Proteomes" id="UP001281761">
    <property type="component" value="Unassembled WGS sequence"/>
</dbReference>
<accession>A0ABQ9YFG7</accession>
<proteinExistence type="predicted"/>
<gene>
    <name evidence="1" type="ORF">BLNAU_2338</name>
</gene>